<evidence type="ECO:0000313" key="6">
    <source>
        <dbReference type="Proteomes" id="UP000269097"/>
    </source>
</evidence>
<keyword evidence="2" id="KW-0813">Transport</keyword>
<evidence type="ECO:0000256" key="4">
    <source>
        <dbReference type="SAM" id="SignalP"/>
    </source>
</evidence>
<organism evidence="5 6">
    <name type="scientific">Cohnella candidum</name>
    <dbReference type="NCBI Taxonomy" id="2674991"/>
    <lineage>
        <taxon>Bacteria</taxon>
        <taxon>Bacillati</taxon>
        <taxon>Bacillota</taxon>
        <taxon>Bacilli</taxon>
        <taxon>Bacillales</taxon>
        <taxon>Paenibacillaceae</taxon>
        <taxon>Cohnella</taxon>
    </lineage>
</organism>
<protein>
    <submittedName>
        <fullName evidence="5">Sugar ABC transporter substrate-binding protein</fullName>
    </submittedName>
</protein>
<evidence type="ECO:0000256" key="3">
    <source>
        <dbReference type="ARBA" id="ARBA00022729"/>
    </source>
</evidence>
<sequence>MIVFNQLGGYLNMKKKGISKSVRALLGLSLAAAFVLAGCSSSGKDAASSAPSASASSSGQAAVKVEGPNVYGIQLQDMDAGGTLKGQYAGKKIVVATMAGDTEKALKDAAVYFEKASGAKVEVQSFPAQSYMEKIQLDLQTNHSFDSIVMPVALIHGYAEGGLVQDLKPYIDNKALVSPNLDLGDYIPSLLDIYGNYKSKLVAFPYKPDVQIFFYRKDLFEDPKIKESFKAKTGKELKVPETAEEMGETAAFFTKSLNPDSPVTYGYSTMADNTSSRWIWTNRLAAFGGRDVDKDFKPAFNNEAGLKALEFAKELTKYAPKQLLTLGWDEANTLFANGEVAMMEQWPGLIQTAEADTSKVKGKVGYAVTPGGAPTMGGWSIAMTSSTENPDLTYKFMEYVTSKDLEVLKVQDKMDPTRTSNYMRPELQKQFPMYQTLLDSLTKGKIMADPDVPYVSPRLNDIMEQAVQSVLRGTMEPQKALDIMEKSFTEVIADAGIKNE</sequence>
<dbReference type="CDD" id="cd13585">
    <property type="entry name" value="PBP2_TMBP_like"/>
    <property type="match status" value="1"/>
</dbReference>
<evidence type="ECO:0000256" key="2">
    <source>
        <dbReference type="ARBA" id="ARBA00022448"/>
    </source>
</evidence>
<dbReference type="KEGG" id="coh:EAV92_20320"/>
<gene>
    <name evidence="5" type="ORF">EAV92_20320</name>
</gene>
<dbReference type="Gene3D" id="3.40.190.10">
    <property type="entry name" value="Periplasmic binding protein-like II"/>
    <property type="match status" value="2"/>
</dbReference>
<dbReference type="AlphaFoldDB" id="A0A3G3K4N4"/>
<comment type="similarity">
    <text evidence="1">Belongs to the bacterial solute-binding protein 1 family.</text>
</comment>
<reference evidence="5 6" key="1">
    <citation type="submission" date="2018-10" db="EMBL/GenBank/DDBJ databases">
        <title>Genome Sequence of Cohnella sp.</title>
        <authorList>
            <person name="Srinivasan S."/>
            <person name="Kim M.K."/>
        </authorList>
    </citation>
    <scope>NUCLEOTIDE SEQUENCE [LARGE SCALE GENOMIC DNA]</scope>
    <source>
        <strain evidence="5 6">18JY8-7</strain>
    </source>
</reference>
<dbReference type="PANTHER" id="PTHR43649:SF34">
    <property type="entry name" value="ABC TRANSPORTER PERIPLASMIC-BINDING PROTEIN YCJN-RELATED"/>
    <property type="match status" value="1"/>
</dbReference>
<evidence type="ECO:0000256" key="1">
    <source>
        <dbReference type="ARBA" id="ARBA00008520"/>
    </source>
</evidence>
<dbReference type="PANTHER" id="PTHR43649">
    <property type="entry name" value="ARABINOSE-BINDING PROTEIN-RELATED"/>
    <property type="match status" value="1"/>
</dbReference>
<proteinExistence type="inferred from homology"/>
<dbReference type="InterPro" id="IPR050490">
    <property type="entry name" value="Bact_solute-bd_prot1"/>
</dbReference>
<dbReference type="Pfam" id="PF01547">
    <property type="entry name" value="SBP_bac_1"/>
    <property type="match status" value="1"/>
</dbReference>
<dbReference type="EMBL" id="CP033433">
    <property type="protein sequence ID" value="AYQ74699.1"/>
    <property type="molecule type" value="Genomic_DNA"/>
</dbReference>
<feature type="signal peptide" evidence="4">
    <location>
        <begin position="1"/>
        <end position="37"/>
    </location>
</feature>
<dbReference type="InterPro" id="IPR006059">
    <property type="entry name" value="SBP"/>
</dbReference>
<evidence type="ECO:0000313" key="5">
    <source>
        <dbReference type="EMBL" id="AYQ74699.1"/>
    </source>
</evidence>
<keyword evidence="3 4" id="KW-0732">Signal</keyword>
<keyword evidence="6" id="KW-1185">Reference proteome</keyword>
<dbReference type="Proteomes" id="UP000269097">
    <property type="component" value="Chromosome"/>
</dbReference>
<accession>A0A3G3K4N4</accession>
<dbReference type="SUPFAM" id="SSF53850">
    <property type="entry name" value="Periplasmic binding protein-like II"/>
    <property type="match status" value="1"/>
</dbReference>
<feature type="chain" id="PRO_5039472761" evidence="4">
    <location>
        <begin position="38"/>
        <end position="500"/>
    </location>
</feature>
<name>A0A3G3K4N4_9BACL</name>